<evidence type="ECO:0000313" key="3">
    <source>
        <dbReference type="EMBL" id="TCZ78788.1"/>
    </source>
</evidence>
<dbReference type="EMBL" id="SKFG01000004">
    <property type="protein sequence ID" value="TCZ78788.1"/>
    <property type="molecule type" value="Genomic_DNA"/>
</dbReference>
<organism evidence="3 4">
    <name type="scientific">Paenibacillus albiflavus</name>
    <dbReference type="NCBI Taxonomy" id="2545760"/>
    <lineage>
        <taxon>Bacteria</taxon>
        <taxon>Bacillati</taxon>
        <taxon>Bacillota</taxon>
        <taxon>Bacilli</taxon>
        <taxon>Bacillales</taxon>
        <taxon>Paenibacillaceae</taxon>
        <taxon>Paenibacillus</taxon>
    </lineage>
</organism>
<dbReference type="Pfam" id="PF12773">
    <property type="entry name" value="DZR"/>
    <property type="match status" value="1"/>
</dbReference>
<proteinExistence type="predicted"/>
<evidence type="ECO:0000256" key="1">
    <source>
        <dbReference type="SAM" id="Coils"/>
    </source>
</evidence>
<feature type="coiled-coil region" evidence="1">
    <location>
        <begin position="30"/>
        <end position="105"/>
    </location>
</feature>
<reference evidence="3 4" key="1">
    <citation type="submission" date="2019-03" db="EMBL/GenBank/DDBJ databases">
        <authorList>
            <person name="Kim M.K.M."/>
        </authorList>
    </citation>
    <scope>NUCLEOTIDE SEQUENCE [LARGE SCALE GENOMIC DNA]</scope>
    <source>
        <strain evidence="3 4">18JY21-1</strain>
    </source>
</reference>
<evidence type="ECO:0000259" key="2">
    <source>
        <dbReference type="Pfam" id="PF12773"/>
    </source>
</evidence>
<evidence type="ECO:0000313" key="4">
    <source>
        <dbReference type="Proteomes" id="UP000295418"/>
    </source>
</evidence>
<dbReference type="OrthoDB" id="2066200at2"/>
<protein>
    <submittedName>
        <fullName evidence="3">Zinc ribbon domain-containing protein</fullName>
    </submittedName>
</protein>
<keyword evidence="1" id="KW-0175">Coiled coil</keyword>
<gene>
    <name evidence="3" type="ORF">E0485_06845</name>
</gene>
<sequence length="165" mass="18296">MEESTMANFFDKIKQSATKVTDKAQQTIELSKLTSQISAKKKEIDKLLHLIGGEAYHAFSNEDLMQAEPRIAQFSKEIKAIQEEIELLEIKVKELKNEKECTCGKVVPLDTKFCPVCGNKFEPQITSVDVIPEGTEVVVSECPVCHAALQPDAKFCESCGCKVVS</sequence>
<dbReference type="Proteomes" id="UP000295418">
    <property type="component" value="Unassembled WGS sequence"/>
</dbReference>
<dbReference type="InterPro" id="IPR025874">
    <property type="entry name" value="DZR"/>
</dbReference>
<comment type="caution">
    <text evidence="3">The sequence shown here is derived from an EMBL/GenBank/DDBJ whole genome shotgun (WGS) entry which is preliminary data.</text>
</comment>
<dbReference type="AlphaFoldDB" id="A0A4R4EKH9"/>
<feature type="domain" description="DZANK-type" evidence="2">
    <location>
        <begin position="102"/>
        <end position="160"/>
    </location>
</feature>
<name>A0A4R4EKH9_9BACL</name>
<accession>A0A4R4EKH9</accession>
<keyword evidence="4" id="KW-1185">Reference proteome</keyword>